<accession>A0A069PBP1</accession>
<sequence length="310" mass="32817">MTALMQAVQIDQYGGPDVLQIRQLPIPAPAEGEVVVKVMAAGVGPWDAWIRAGKSVLPQPLPLTPGSDIAGVVVEVGRGVNEFAVGDEIFGVTNRRFTNGYAQYARARVDMIAAKPSSMTFKEAASMPVIAVTAWQMLHEFANMKAGQRVLVLGGAGNVGGYAVQLADLGGAEVVATASDAQADHVRDLGATEIIERGMHRVEPYIASFDAVIDTVGGSALEQSYSLVRPGGVVVSAVQKPDSAQLPEQVRSDFLLVQVGTRILQELVRLTAGGQLKARLGDVLPLADARRAHQFIDSSKHQPGKILLIP</sequence>
<dbReference type="Gene3D" id="3.40.50.720">
    <property type="entry name" value="NAD(P)-binding Rossmann-like Domain"/>
    <property type="match status" value="1"/>
</dbReference>
<dbReference type="SUPFAM" id="SSF51735">
    <property type="entry name" value="NAD(P)-binding Rossmann-fold domains"/>
    <property type="match status" value="1"/>
</dbReference>
<dbReference type="RefSeq" id="WP_081868310.1">
    <property type="nucleotide sequence ID" value="NZ_CADFFX010000065.1"/>
</dbReference>
<dbReference type="Proteomes" id="UP000027466">
    <property type="component" value="Unassembled WGS sequence"/>
</dbReference>
<dbReference type="AlphaFoldDB" id="A0A069PBP1"/>
<proteinExistence type="predicted"/>
<dbReference type="PANTHER" id="PTHR11695:SF294">
    <property type="entry name" value="RETICULON-4-INTERACTING PROTEIN 1, MITOCHONDRIAL"/>
    <property type="match status" value="1"/>
</dbReference>
<dbReference type="GO" id="GO:0016491">
    <property type="term" value="F:oxidoreductase activity"/>
    <property type="evidence" value="ECO:0007669"/>
    <property type="project" value="InterPro"/>
</dbReference>
<evidence type="ECO:0000313" key="3">
    <source>
        <dbReference type="Proteomes" id="UP000027466"/>
    </source>
</evidence>
<name>A0A069PBP1_9BURK</name>
<comment type="caution">
    <text evidence="2">The sequence shown here is derived from an EMBL/GenBank/DDBJ whole genome shotgun (WGS) entry which is preliminary data.</text>
</comment>
<dbReference type="SUPFAM" id="SSF50129">
    <property type="entry name" value="GroES-like"/>
    <property type="match status" value="1"/>
</dbReference>
<reference evidence="2 3" key="1">
    <citation type="submission" date="2014-03" db="EMBL/GenBank/DDBJ databases">
        <title>Draft Genome Sequences of Four Burkholderia Strains.</title>
        <authorList>
            <person name="Liu X.Y."/>
            <person name="Li C.X."/>
            <person name="Xu J.H."/>
        </authorList>
    </citation>
    <scope>NUCLEOTIDE SEQUENCE [LARGE SCALE GENOMIC DNA]</scope>
    <source>
        <strain evidence="2 3">DSM 50014</strain>
    </source>
</reference>
<dbReference type="EMBL" id="JFHC01000123">
    <property type="protein sequence ID" value="KDR37917.1"/>
    <property type="molecule type" value="Genomic_DNA"/>
</dbReference>
<gene>
    <name evidence="2" type="ORF">BG61_05690</name>
</gene>
<dbReference type="Gene3D" id="3.90.180.10">
    <property type="entry name" value="Medium-chain alcohol dehydrogenases, catalytic domain"/>
    <property type="match status" value="1"/>
</dbReference>
<dbReference type="PANTHER" id="PTHR11695">
    <property type="entry name" value="ALCOHOL DEHYDROGENASE RELATED"/>
    <property type="match status" value="1"/>
</dbReference>
<evidence type="ECO:0000313" key="2">
    <source>
        <dbReference type="EMBL" id="KDR37917.1"/>
    </source>
</evidence>
<protein>
    <submittedName>
        <fullName evidence="2">Quinone oxidoreductase</fullName>
    </submittedName>
</protein>
<organism evidence="2 3">
    <name type="scientific">Caballeronia glathei</name>
    <dbReference type="NCBI Taxonomy" id="60547"/>
    <lineage>
        <taxon>Bacteria</taxon>
        <taxon>Pseudomonadati</taxon>
        <taxon>Pseudomonadota</taxon>
        <taxon>Betaproteobacteria</taxon>
        <taxon>Burkholderiales</taxon>
        <taxon>Burkholderiaceae</taxon>
        <taxon>Caballeronia</taxon>
    </lineage>
</organism>
<dbReference type="InterPro" id="IPR011032">
    <property type="entry name" value="GroES-like_sf"/>
</dbReference>
<dbReference type="Pfam" id="PF13602">
    <property type="entry name" value="ADH_zinc_N_2"/>
    <property type="match status" value="1"/>
</dbReference>
<dbReference type="InterPro" id="IPR050700">
    <property type="entry name" value="YIM1/Zinc_Alcohol_DH_Fams"/>
</dbReference>
<dbReference type="SMART" id="SM00829">
    <property type="entry name" value="PKS_ER"/>
    <property type="match status" value="1"/>
</dbReference>
<dbReference type="InterPro" id="IPR020843">
    <property type="entry name" value="ER"/>
</dbReference>
<evidence type="ECO:0000259" key="1">
    <source>
        <dbReference type="SMART" id="SM00829"/>
    </source>
</evidence>
<dbReference type="InterPro" id="IPR013154">
    <property type="entry name" value="ADH-like_N"/>
</dbReference>
<dbReference type="CDD" id="cd05289">
    <property type="entry name" value="MDR_like_2"/>
    <property type="match status" value="1"/>
</dbReference>
<feature type="domain" description="Enoyl reductase (ER)" evidence="1">
    <location>
        <begin position="14"/>
        <end position="308"/>
    </location>
</feature>
<dbReference type="InterPro" id="IPR036291">
    <property type="entry name" value="NAD(P)-bd_dom_sf"/>
</dbReference>
<keyword evidence="3" id="KW-1185">Reference proteome</keyword>
<dbReference type="Pfam" id="PF08240">
    <property type="entry name" value="ADH_N"/>
    <property type="match status" value="1"/>
</dbReference>